<keyword evidence="7 8" id="KW-0924">Ammonia transport</keyword>
<dbReference type="PANTHER" id="PTHR43029">
    <property type="entry name" value="AMMONIUM TRANSPORTER MEP2"/>
    <property type="match status" value="1"/>
</dbReference>
<organism evidence="10 11">
    <name type="scientific">Pseudoxanthomonas daejeonensis</name>
    <dbReference type="NCBI Taxonomy" id="266062"/>
    <lineage>
        <taxon>Bacteria</taxon>
        <taxon>Pseudomonadati</taxon>
        <taxon>Pseudomonadota</taxon>
        <taxon>Gammaproteobacteria</taxon>
        <taxon>Lysobacterales</taxon>
        <taxon>Lysobacteraceae</taxon>
        <taxon>Pseudoxanthomonas</taxon>
    </lineage>
</organism>
<feature type="domain" description="Ammonium transporter AmtB-like" evidence="9">
    <location>
        <begin position="99"/>
        <end position="498"/>
    </location>
</feature>
<sequence>MNIRLLSGWKARFYAICLTMLVSALAVTTFAGSAIAQEPAAPSAAEAAAVAADEAAGTSGEVDAAAAAAVAAADTAVAAAVAAVEAPAAEPVVDKGDVAWMLTSTMLVLLMVVPGLALFYGGMVRAKNVLSVLVQVAVVFSLLTVLWIVYGYSLAFSGEGAWIGNLDKLFLKGVTIGTLAATFTEGVSLPEYVFVGFQATFAGITGALIVGAFAERAKLAAVLLFSVIWFTFGYLPLAHMVWATGGFLFEKGALDFAGGTVVHINAGVAGLVGAYFIGKRLGYGQTALKPHNVTLTFVGASLLWVGWFGFNAGSNLEATAGAALAFLNTLVATAAAVLGWSLTEKLVKGKSSALGVASGMVAGLVGITPAAGLVGPFGAVAIGFAAGVICVWGVTGLKKLLGADDSLDVFGVHAVGGIVGAILTGVFFSPALGGQGGEDFDMASQVATQALGVGLTIAWIGLVSVIGFSVAKLVFGLRVNEESERIGLDITSHGESAYEA</sequence>
<feature type="transmembrane region" description="Helical" evidence="8">
    <location>
        <begin position="256"/>
        <end position="278"/>
    </location>
</feature>
<comment type="subcellular location">
    <subcellularLocation>
        <location evidence="8">Cell membrane</location>
        <topology evidence="8">Multi-pass membrane protein</topology>
    </subcellularLocation>
    <subcellularLocation>
        <location evidence="1">Membrane</location>
        <topology evidence="1">Multi-pass membrane protein</topology>
    </subcellularLocation>
</comment>
<feature type="transmembrane region" description="Helical" evidence="8">
    <location>
        <begin position="290"/>
        <end position="310"/>
    </location>
</feature>
<dbReference type="PANTHER" id="PTHR43029:SF10">
    <property type="entry name" value="AMMONIUM TRANSPORTER MEP2"/>
    <property type="match status" value="1"/>
</dbReference>
<evidence type="ECO:0000313" key="10">
    <source>
        <dbReference type="EMBL" id="KAF1697477.1"/>
    </source>
</evidence>
<evidence type="ECO:0000256" key="1">
    <source>
        <dbReference type="ARBA" id="ARBA00004141"/>
    </source>
</evidence>
<feature type="transmembrane region" description="Helical" evidence="8">
    <location>
        <begin position="322"/>
        <end position="341"/>
    </location>
</feature>
<keyword evidence="5 8" id="KW-1133">Transmembrane helix</keyword>
<feature type="transmembrane region" description="Helical" evidence="8">
    <location>
        <begin position="451"/>
        <end position="475"/>
    </location>
</feature>
<dbReference type="PROSITE" id="PS01219">
    <property type="entry name" value="AMMONIUM_TRANSP"/>
    <property type="match status" value="1"/>
</dbReference>
<dbReference type="RefSeq" id="WP_162408102.1">
    <property type="nucleotide sequence ID" value="NZ_PDWN01000001.1"/>
</dbReference>
<dbReference type="InterPro" id="IPR029020">
    <property type="entry name" value="Ammonium/urea_transptr"/>
</dbReference>
<evidence type="ECO:0000256" key="2">
    <source>
        <dbReference type="ARBA" id="ARBA00005887"/>
    </source>
</evidence>
<accession>A0ABQ6ZBT4</accession>
<dbReference type="Gene3D" id="1.10.3430.10">
    <property type="entry name" value="Ammonium transporter AmtB like domains"/>
    <property type="match status" value="1"/>
</dbReference>
<dbReference type="Proteomes" id="UP000788419">
    <property type="component" value="Unassembled WGS sequence"/>
</dbReference>
<dbReference type="EMBL" id="PDWN01000001">
    <property type="protein sequence ID" value="KAF1697477.1"/>
    <property type="molecule type" value="Genomic_DNA"/>
</dbReference>
<evidence type="ECO:0000256" key="6">
    <source>
        <dbReference type="ARBA" id="ARBA00023136"/>
    </source>
</evidence>
<evidence type="ECO:0000256" key="7">
    <source>
        <dbReference type="ARBA" id="ARBA00023177"/>
    </source>
</evidence>
<dbReference type="InterPro" id="IPR018047">
    <property type="entry name" value="Ammonium_transpt_CS"/>
</dbReference>
<gene>
    <name evidence="10" type="ORF">CSC65_01005</name>
</gene>
<reference evidence="10 11" key="1">
    <citation type="submission" date="2017-10" db="EMBL/GenBank/DDBJ databases">
        <title>Whole genome sequencing of members of genus Pseudoxanthomonas.</title>
        <authorList>
            <person name="Kumar S."/>
            <person name="Bansal K."/>
            <person name="Kaur A."/>
            <person name="Patil P."/>
            <person name="Sharma S."/>
            <person name="Patil P.B."/>
        </authorList>
    </citation>
    <scope>NUCLEOTIDE SEQUENCE [LARGE SCALE GENOMIC DNA]</scope>
    <source>
        <strain evidence="10 11">DSM 17801</strain>
    </source>
</reference>
<keyword evidence="4 8" id="KW-0812">Transmembrane</keyword>
<comment type="caution">
    <text evidence="10">The sequence shown here is derived from an EMBL/GenBank/DDBJ whole genome shotgun (WGS) entry which is preliminary data.</text>
</comment>
<evidence type="ECO:0000256" key="8">
    <source>
        <dbReference type="RuleBase" id="RU362002"/>
    </source>
</evidence>
<dbReference type="InterPro" id="IPR001905">
    <property type="entry name" value="Ammonium_transpt"/>
</dbReference>
<evidence type="ECO:0000256" key="5">
    <source>
        <dbReference type="ARBA" id="ARBA00022989"/>
    </source>
</evidence>
<evidence type="ECO:0000259" key="9">
    <source>
        <dbReference type="Pfam" id="PF00909"/>
    </source>
</evidence>
<keyword evidence="6 8" id="KW-0472">Membrane</keyword>
<feature type="transmembrane region" description="Helical" evidence="8">
    <location>
        <begin position="192"/>
        <end position="214"/>
    </location>
</feature>
<evidence type="ECO:0000256" key="3">
    <source>
        <dbReference type="ARBA" id="ARBA00022448"/>
    </source>
</evidence>
<comment type="similarity">
    <text evidence="2 8">Belongs to the ammonia transporter channel (TC 1.A.11.2) family.</text>
</comment>
<dbReference type="InterPro" id="IPR024041">
    <property type="entry name" value="NH4_transpt_AmtB-like_dom"/>
</dbReference>
<evidence type="ECO:0000313" key="11">
    <source>
        <dbReference type="Proteomes" id="UP000788419"/>
    </source>
</evidence>
<dbReference type="NCBIfam" id="TIGR00836">
    <property type="entry name" value="amt"/>
    <property type="match status" value="1"/>
</dbReference>
<feature type="transmembrane region" description="Helical" evidence="8">
    <location>
        <begin position="377"/>
        <end position="397"/>
    </location>
</feature>
<protein>
    <recommendedName>
        <fullName evidence="8">Ammonium transporter</fullName>
    </recommendedName>
</protein>
<dbReference type="PRINTS" id="PR00342">
    <property type="entry name" value="RHESUSRHD"/>
</dbReference>
<feature type="transmembrane region" description="Helical" evidence="8">
    <location>
        <begin position="409"/>
        <end position="431"/>
    </location>
</feature>
<dbReference type="InterPro" id="IPR002229">
    <property type="entry name" value="RhesusRHD"/>
</dbReference>
<keyword evidence="11" id="KW-1185">Reference proteome</keyword>
<feature type="transmembrane region" description="Helical" evidence="8">
    <location>
        <begin position="98"/>
        <end position="120"/>
    </location>
</feature>
<keyword evidence="3 8" id="KW-0813">Transport</keyword>
<proteinExistence type="inferred from homology"/>
<dbReference type="SUPFAM" id="SSF111352">
    <property type="entry name" value="Ammonium transporter"/>
    <property type="match status" value="1"/>
</dbReference>
<dbReference type="Pfam" id="PF00909">
    <property type="entry name" value="Ammonium_transp"/>
    <property type="match status" value="1"/>
</dbReference>
<feature type="transmembrane region" description="Helical" evidence="8">
    <location>
        <begin position="132"/>
        <end position="152"/>
    </location>
</feature>
<feature type="transmembrane region" description="Helical" evidence="8">
    <location>
        <begin position="221"/>
        <end position="244"/>
    </location>
</feature>
<name>A0ABQ6ZBT4_9GAMM</name>
<feature type="transmembrane region" description="Helical" evidence="8">
    <location>
        <begin position="353"/>
        <end position="371"/>
    </location>
</feature>
<feature type="transmembrane region" description="Helical" evidence="8">
    <location>
        <begin position="12"/>
        <end position="36"/>
    </location>
</feature>
<evidence type="ECO:0000256" key="4">
    <source>
        <dbReference type="ARBA" id="ARBA00022692"/>
    </source>
</evidence>